<sequence>MRKYPVAGCALKERDQRLLQMLMSLPAASRFQFLADKSAFTQPPSIAIVDTGSPLSLSIYEDLKKRFARTVPVAIIDPEGAKGDWLYTVQRASLLRSIFKVLDSIVDSELWDGKSDARTSHGPETSAASLVQSVDRPANDAAFVEGSSGIPEPLKAIVVDDSLAVREQLRAALDRMGFRCDQAADADQAQAMLALATYDIALLDVVMPGMDGYELCRKIKQDPNKRSMPVVMLTSRSSPFDRARGMLSGCNSYLTKPITWDEFRTAIDKALLRNSRNTRAQLASRGYAGSGQ</sequence>
<dbReference type="EMBL" id="BAAAEU010000024">
    <property type="protein sequence ID" value="GAA0720401.1"/>
    <property type="molecule type" value="Genomic_DNA"/>
</dbReference>
<organism evidence="4 5">
    <name type="scientific">Dokdonella soli</name>
    <dbReference type="NCBI Taxonomy" id="529810"/>
    <lineage>
        <taxon>Bacteria</taxon>
        <taxon>Pseudomonadati</taxon>
        <taxon>Pseudomonadota</taxon>
        <taxon>Gammaproteobacteria</taxon>
        <taxon>Lysobacterales</taxon>
        <taxon>Rhodanobacteraceae</taxon>
        <taxon>Dokdonella</taxon>
    </lineage>
</organism>
<evidence type="ECO:0000313" key="5">
    <source>
        <dbReference type="Proteomes" id="UP001501523"/>
    </source>
</evidence>
<dbReference type="InterPro" id="IPR050595">
    <property type="entry name" value="Bact_response_regulator"/>
</dbReference>
<dbReference type="InterPro" id="IPR011006">
    <property type="entry name" value="CheY-like_superfamily"/>
</dbReference>
<reference evidence="4 5" key="1">
    <citation type="journal article" date="2019" name="Int. J. Syst. Evol. Microbiol.">
        <title>The Global Catalogue of Microorganisms (GCM) 10K type strain sequencing project: providing services to taxonomists for standard genome sequencing and annotation.</title>
        <authorList>
            <consortium name="The Broad Institute Genomics Platform"/>
            <consortium name="The Broad Institute Genome Sequencing Center for Infectious Disease"/>
            <person name="Wu L."/>
            <person name="Ma J."/>
        </authorList>
    </citation>
    <scope>NUCLEOTIDE SEQUENCE [LARGE SCALE GENOMIC DNA]</scope>
    <source>
        <strain evidence="4 5">JCM 15421</strain>
    </source>
</reference>
<feature type="modified residue" description="4-aspartylphosphate" evidence="2">
    <location>
        <position position="204"/>
    </location>
</feature>
<dbReference type="SMART" id="SM00448">
    <property type="entry name" value="REC"/>
    <property type="match status" value="1"/>
</dbReference>
<dbReference type="Gene3D" id="3.40.50.2300">
    <property type="match status" value="1"/>
</dbReference>
<dbReference type="PANTHER" id="PTHR44591:SF3">
    <property type="entry name" value="RESPONSE REGULATORY DOMAIN-CONTAINING PROTEIN"/>
    <property type="match status" value="1"/>
</dbReference>
<proteinExistence type="predicted"/>
<evidence type="ECO:0000313" key="4">
    <source>
        <dbReference type="EMBL" id="GAA0720401.1"/>
    </source>
</evidence>
<protein>
    <recommendedName>
        <fullName evidence="3">Response regulatory domain-containing protein</fullName>
    </recommendedName>
</protein>
<dbReference type="PROSITE" id="PS50110">
    <property type="entry name" value="RESPONSE_REGULATORY"/>
    <property type="match status" value="1"/>
</dbReference>
<dbReference type="SUPFAM" id="SSF52172">
    <property type="entry name" value="CheY-like"/>
    <property type="match status" value="1"/>
</dbReference>
<evidence type="ECO:0000259" key="3">
    <source>
        <dbReference type="PROSITE" id="PS50110"/>
    </source>
</evidence>
<dbReference type="Pfam" id="PF00072">
    <property type="entry name" value="Response_reg"/>
    <property type="match status" value="1"/>
</dbReference>
<gene>
    <name evidence="4" type="ORF">GCM10009105_29780</name>
</gene>
<name>A0ABN1ISF1_9GAMM</name>
<evidence type="ECO:0000256" key="2">
    <source>
        <dbReference type="PROSITE-ProRule" id="PRU00169"/>
    </source>
</evidence>
<accession>A0ABN1ISF1</accession>
<dbReference type="Proteomes" id="UP001501523">
    <property type="component" value="Unassembled WGS sequence"/>
</dbReference>
<keyword evidence="1 2" id="KW-0597">Phosphoprotein</keyword>
<dbReference type="InterPro" id="IPR001789">
    <property type="entry name" value="Sig_transdc_resp-reg_receiver"/>
</dbReference>
<dbReference type="PANTHER" id="PTHR44591">
    <property type="entry name" value="STRESS RESPONSE REGULATOR PROTEIN 1"/>
    <property type="match status" value="1"/>
</dbReference>
<dbReference type="RefSeq" id="WP_343792528.1">
    <property type="nucleotide sequence ID" value="NZ_BAAAEU010000024.1"/>
</dbReference>
<evidence type="ECO:0000256" key="1">
    <source>
        <dbReference type="ARBA" id="ARBA00022553"/>
    </source>
</evidence>
<feature type="domain" description="Response regulatory" evidence="3">
    <location>
        <begin position="155"/>
        <end position="271"/>
    </location>
</feature>
<comment type="caution">
    <text evidence="4">The sequence shown here is derived from an EMBL/GenBank/DDBJ whole genome shotgun (WGS) entry which is preliminary data.</text>
</comment>
<keyword evidence="5" id="KW-1185">Reference proteome</keyword>